<dbReference type="NCBIfam" id="TIGR03302">
    <property type="entry name" value="OM_YfiO"/>
    <property type="match status" value="1"/>
</dbReference>
<proteinExistence type="predicted"/>
<reference evidence="5" key="1">
    <citation type="submission" date="2019-08" db="EMBL/GenBank/DDBJ databases">
        <authorList>
            <person name="Kucharzyk K."/>
            <person name="Murdoch R.W."/>
            <person name="Higgins S."/>
            <person name="Loffler F."/>
        </authorList>
    </citation>
    <scope>NUCLEOTIDE SEQUENCE</scope>
</reference>
<keyword evidence="1" id="KW-0732">Signal</keyword>
<keyword evidence="3" id="KW-0998">Cell outer membrane</keyword>
<dbReference type="Pfam" id="PF13525">
    <property type="entry name" value="YfiO"/>
    <property type="match status" value="1"/>
</dbReference>
<evidence type="ECO:0000256" key="2">
    <source>
        <dbReference type="ARBA" id="ARBA00023136"/>
    </source>
</evidence>
<keyword evidence="2" id="KW-0472">Membrane</keyword>
<organism evidence="5">
    <name type="scientific">bioreactor metagenome</name>
    <dbReference type="NCBI Taxonomy" id="1076179"/>
    <lineage>
        <taxon>unclassified sequences</taxon>
        <taxon>metagenomes</taxon>
        <taxon>ecological metagenomes</taxon>
    </lineage>
</organism>
<evidence type="ECO:0000259" key="4">
    <source>
        <dbReference type="Pfam" id="PF13525"/>
    </source>
</evidence>
<name>A0A644U0J2_9ZZZZ</name>
<dbReference type="InterPro" id="IPR017689">
    <property type="entry name" value="BamD"/>
</dbReference>
<dbReference type="Gene3D" id="1.25.40.10">
    <property type="entry name" value="Tetratricopeptide repeat domain"/>
    <property type="match status" value="1"/>
</dbReference>
<gene>
    <name evidence="5" type="primary">bamD_5</name>
    <name evidence="5" type="ORF">SDC9_18535</name>
</gene>
<comment type="caution">
    <text evidence="5">The sequence shown here is derived from an EMBL/GenBank/DDBJ whole genome shotgun (WGS) entry which is preliminary data.</text>
</comment>
<dbReference type="PROSITE" id="PS51257">
    <property type="entry name" value="PROKAR_LIPOPROTEIN"/>
    <property type="match status" value="1"/>
</dbReference>
<dbReference type="InterPro" id="IPR039565">
    <property type="entry name" value="BamD-like"/>
</dbReference>
<dbReference type="AlphaFoldDB" id="A0A644U0J2"/>
<evidence type="ECO:0000256" key="3">
    <source>
        <dbReference type="ARBA" id="ARBA00023237"/>
    </source>
</evidence>
<sequence length="265" mass="31082">MNYRNLSLIAILICLILTSCAGSKHKKLLKSNDHEAKYEAAVKAFNQKDYFHSTQLFENLLLYYRGRDKAESVNLYYAKSLLGSGDYYGAGYQFENFVRWFPFSKDAQEALFQAAYCKYLESPNYSLDQTLTKESLQQFQSFIDKYPSSPKVKEANKYMDILRDKLIRKDYENAYNYYKTGNYQSAQSSLKTFLNTYPDAKYREDAMYYIILAGYKFADNSISDKKQERFQSVINEFQKFEALYPQSTKLPELKKINEICSEKVK</sequence>
<evidence type="ECO:0000313" key="5">
    <source>
        <dbReference type="EMBL" id="MPL72745.1"/>
    </source>
</evidence>
<accession>A0A644U0J2</accession>
<feature type="domain" description="Outer membrane lipoprotein BamD-like" evidence="4">
    <location>
        <begin position="33"/>
        <end position="172"/>
    </location>
</feature>
<protein>
    <submittedName>
        <fullName evidence="5">Outer membrane protein assembly factor BamD</fullName>
    </submittedName>
</protein>
<dbReference type="InterPro" id="IPR011990">
    <property type="entry name" value="TPR-like_helical_dom_sf"/>
</dbReference>
<dbReference type="EMBL" id="VSSQ01000068">
    <property type="protein sequence ID" value="MPL72745.1"/>
    <property type="molecule type" value="Genomic_DNA"/>
</dbReference>
<evidence type="ECO:0000256" key="1">
    <source>
        <dbReference type="ARBA" id="ARBA00022729"/>
    </source>
</evidence>